<evidence type="ECO:0000259" key="1">
    <source>
        <dbReference type="Pfam" id="PF13456"/>
    </source>
</evidence>
<dbReference type="InterPro" id="IPR002156">
    <property type="entry name" value="RNaseH_domain"/>
</dbReference>
<protein>
    <recommendedName>
        <fullName evidence="1">RNase H type-1 domain-containing protein</fullName>
    </recommendedName>
</protein>
<proteinExistence type="predicted"/>
<organism evidence="2">
    <name type="scientific">Sesamum angustifolium</name>
    <dbReference type="NCBI Taxonomy" id="2727405"/>
    <lineage>
        <taxon>Eukaryota</taxon>
        <taxon>Viridiplantae</taxon>
        <taxon>Streptophyta</taxon>
        <taxon>Embryophyta</taxon>
        <taxon>Tracheophyta</taxon>
        <taxon>Spermatophyta</taxon>
        <taxon>Magnoliopsida</taxon>
        <taxon>eudicotyledons</taxon>
        <taxon>Gunneridae</taxon>
        <taxon>Pentapetalae</taxon>
        <taxon>asterids</taxon>
        <taxon>lamiids</taxon>
        <taxon>Lamiales</taxon>
        <taxon>Pedaliaceae</taxon>
        <taxon>Sesamum</taxon>
    </lineage>
</organism>
<dbReference type="PANTHER" id="PTHR47074:SF11">
    <property type="entry name" value="REVERSE TRANSCRIPTASE-LIKE PROTEIN"/>
    <property type="match status" value="1"/>
</dbReference>
<accession>A0AAW2QSK7</accession>
<reference evidence="2" key="1">
    <citation type="submission" date="2020-06" db="EMBL/GenBank/DDBJ databases">
        <authorList>
            <person name="Li T."/>
            <person name="Hu X."/>
            <person name="Zhang T."/>
            <person name="Song X."/>
            <person name="Zhang H."/>
            <person name="Dai N."/>
            <person name="Sheng W."/>
            <person name="Hou X."/>
            <person name="Wei L."/>
        </authorList>
    </citation>
    <scope>NUCLEOTIDE SEQUENCE</scope>
    <source>
        <strain evidence="2">G01</strain>
        <tissue evidence="2">Leaf</tissue>
    </source>
</reference>
<comment type="caution">
    <text evidence="2">The sequence shown here is derived from an EMBL/GenBank/DDBJ whole genome shotgun (WGS) entry which is preliminary data.</text>
</comment>
<dbReference type="PANTHER" id="PTHR47074">
    <property type="entry name" value="BNAC02G40300D PROTEIN"/>
    <property type="match status" value="1"/>
</dbReference>
<dbReference type="AlphaFoldDB" id="A0AAW2QSK7"/>
<dbReference type="GO" id="GO:0004523">
    <property type="term" value="F:RNA-DNA hybrid ribonuclease activity"/>
    <property type="evidence" value="ECO:0007669"/>
    <property type="project" value="InterPro"/>
</dbReference>
<sequence>MRSIRDVLRVYGKASGQMINLDKSLVVFSRNTPLNMRETLANILEVQVETQPTKYLGLPYLIGRNKREIFSSIRERVWQRVGGWKEKILSQGGLESAQESGALDLLDPSNSCWNVDLVDFLFCQEDAGIIKSIPIGNLGIEDTLVWHFDKKGLFTVKSTYHISHQIVIGASRDAAGQSSTKDDKWFFIWQTKIRYKVKNAVTSKPVPSLPNRWTAPPPDVIKVNFDASIRRNPLGVSVSNIARDHCGHCIAWMTAFHPNISDPEHGEALAARLAVELCCKYGWPRCVVEGDCLQIIQKLRSPNEDLSVVGPIIHVIRSMVSSKSGFYFCFAKRTANMATHVLASSSFSTSEGSEPPHLLLNTLRIDAPV</sequence>
<dbReference type="InterPro" id="IPR044730">
    <property type="entry name" value="RNase_H-like_dom_plant"/>
</dbReference>
<name>A0AAW2QSK7_9LAMI</name>
<dbReference type="CDD" id="cd06222">
    <property type="entry name" value="RNase_H_like"/>
    <property type="match status" value="1"/>
</dbReference>
<reference evidence="2" key="2">
    <citation type="journal article" date="2024" name="Plant">
        <title>Genomic evolution and insights into agronomic trait innovations of Sesamum species.</title>
        <authorList>
            <person name="Miao H."/>
            <person name="Wang L."/>
            <person name="Qu L."/>
            <person name="Liu H."/>
            <person name="Sun Y."/>
            <person name="Le M."/>
            <person name="Wang Q."/>
            <person name="Wei S."/>
            <person name="Zheng Y."/>
            <person name="Lin W."/>
            <person name="Duan Y."/>
            <person name="Cao H."/>
            <person name="Xiong S."/>
            <person name="Wang X."/>
            <person name="Wei L."/>
            <person name="Li C."/>
            <person name="Ma Q."/>
            <person name="Ju M."/>
            <person name="Zhao R."/>
            <person name="Li G."/>
            <person name="Mu C."/>
            <person name="Tian Q."/>
            <person name="Mei H."/>
            <person name="Zhang T."/>
            <person name="Gao T."/>
            <person name="Zhang H."/>
        </authorList>
    </citation>
    <scope>NUCLEOTIDE SEQUENCE</scope>
    <source>
        <strain evidence="2">G01</strain>
    </source>
</reference>
<evidence type="ECO:0000313" key="2">
    <source>
        <dbReference type="EMBL" id="KAL0370615.1"/>
    </source>
</evidence>
<dbReference type="EMBL" id="JACGWK010000002">
    <property type="protein sequence ID" value="KAL0370615.1"/>
    <property type="molecule type" value="Genomic_DNA"/>
</dbReference>
<feature type="domain" description="RNase H type-1" evidence="1">
    <location>
        <begin position="224"/>
        <end position="345"/>
    </location>
</feature>
<dbReference type="GO" id="GO:0003676">
    <property type="term" value="F:nucleic acid binding"/>
    <property type="evidence" value="ECO:0007669"/>
    <property type="project" value="InterPro"/>
</dbReference>
<gene>
    <name evidence="2" type="ORF">Sangu_0379600</name>
</gene>
<dbReference type="InterPro" id="IPR052929">
    <property type="entry name" value="RNase_H-like_EbsB-rel"/>
</dbReference>
<dbReference type="Pfam" id="PF13456">
    <property type="entry name" value="RVT_3"/>
    <property type="match status" value="1"/>
</dbReference>